<protein>
    <submittedName>
        <fullName evidence="1">Uncharacterized protein</fullName>
    </submittedName>
</protein>
<dbReference type="Pfam" id="PF19669">
    <property type="entry name" value="DUF6172"/>
    <property type="match status" value="1"/>
</dbReference>
<evidence type="ECO:0000313" key="1">
    <source>
        <dbReference type="EMBL" id="VGO14409.1"/>
    </source>
</evidence>
<reference evidence="1 2" key="1">
    <citation type="submission" date="2019-04" db="EMBL/GenBank/DDBJ databases">
        <authorList>
            <person name="Van Vliet M D."/>
        </authorList>
    </citation>
    <scope>NUCLEOTIDE SEQUENCE [LARGE SCALE GENOMIC DNA]</scope>
    <source>
        <strain evidence="1 2">F1</strain>
    </source>
</reference>
<dbReference type="InterPro" id="IPR046170">
    <property type="entry name" value="DUF6172"/>
</dbReference>
<evidence type="ECO:0000313" key="2">
    <source>
        <dbReference type="Proteomes" id="UP000366872"/>
    </source>
</evidence>
<gene>
    <name evidence="1" type="ORF">PDESU_02970</name>
</gene>
<dbReference type="RefSeq" id="WP_136079892.1">
    <property type="nucleotide sequence ID" value="NZ_CAAHFG010000001.1"/>
</dbReference>
<organism evidence="1 2">
    <name type="scientific">Pontiella desulfatans</name>
    <dbReference type="NCBI Taxonomy" id="2750659"/>
    <lineage>
        <taxon>Bacteria</taxon>
        <taxon>Pseudomonadati</taxon>
        <taxon>Kiritimatiellota</taxon>
        <taxon>Kiritimatiellia</taxon>
        <taxon>Kiritimatiellales</taxon>
        <taxon>Pontiellaceae</taxon>
        <taxon>Pontiella</taxon>
    </lineage>
</organism>
<dbReference type="Proteomes" id="UP000366872">
    <property type="component" value="Unassembled WGS sequence"/>
</dbReference>
<proteinExistence type="predicted"/>
<keyword evidence="2" id="KW-1185">Reference proteome</keyword>
<accession>A0A6C2U3N2</accession>
<sequence length="114" mass="13351">MKKTFNLTHPKIKYPRMVEATKSELRRYIKRERRKALPEGVDFWDFDCKFGDTEATAEAIHLSEIDGRINDAEQRGLTAFYIEVLRKEGIRAKPEKENPVAKIELPKLKKFGEE</sequence>
<name>A0A6C2U3N2_PONDE</name>
<dbReference type="AlphaFoldDB" id="A0A6C2U3N2"/>
<dbReference type="EMBL" id="CAAHFG010000001">
    <property type="protein sequence ID" value="VGO14409.1"/>
    <property type="molecule type" value="Genomic_DNA"/>
</dbReference>